<proteinExistence type="predicted"/>
<evidence type="ECO:0000313" key="1">
    <source>
        <dbReference type="EMBL" id="MDF9746924.1"/>
    </source>
</evidence>
<name>A0A9Q4Q180_9EURY</name>
<evidence type="ECO:0000313" key="2">
    <source>
        <dbReference type="Proteomes" id="UP001154061"/>
    </source>
</evidence>
<gene>
    <name evidence="1" type="ORF">NDI89_15140</name>
</gene>
<organism evidence="1 2">
    <name type="scientific">Natrinema salsiterrestre</name>
    <dbReference type="NCBI Taxonomy" id="2950540"/>
    <lineage>
        <taxon>Archaea</taxon>
        <taxon>Methanobacteriati</taxon>
        <taxon>Methanobacteriota</taxon>
        <taxon>Stenosarchaea group</taxon>
        <taxon>Halobacteria</taxon>
        <taxon>Halobacteriales</taxon>
        <taxon>Natrialbaceae</taxon>
        <taxon>Natrinema</taxon>
    </lineage>
</organism>
<accession>A0A9Q4Q180</accession>
<protein>
    <submittedName>
        <fullName evidence="1">Uncharacterized protein</fullName>
    </submittedName>
</protein>
<reference evidence="1" key="1">
    <citation type="submission" date="2022-06" db="EMBL/GenBank/DDBJ databases">
        <title>Natrinema sp. a new haloarchaeum isolate from saline soil.</title>
        <authorList>
            <person name="Strakova D."/>
            <person name="Galisteo C."/>
            <person name="Sanchez-Porro C."/>
            <person name="Ventosa A."/>
        </authorList>
    </citation>
    <scope>NUCLEOTIDE SEQUENCE</scope>
    <source>
        <strain evidence="1">S1CR25-10</strain>
    </source>
</reference>
<keyword evidence="2" id="KW-1185">Reference proteome</keyword>
<sequence length="310" mass="35136">MNDEPRHSSVIADEVAAVYDSLARTVDTVDGGIEQPSIDGLDLAVPPVAGQLQLPLDLWDSGRKPTRTVPALVAYDRRLEPDDADELRRLLVGLDVLVTMLDEFVDRSDGHSRLQLTVNVAFGSFLSFANLPDDEPAATDAVLQYLVETARIPTVERAVQRELETIDTWERAREAIRFVYAYRARDISVFGRLPALVADIDDRTAERIVSDLETYRAHYLLFDDIRDVLEDVRNGTETPIVWLLRTHDDPDEIVDSFLEIVREFEYAETPYRAQLRELEREPDDVRAELEVAMAEVDAVPDPVKPDRNPR</sequence>
<dbReference type="EMBL" id="JAMQOT010000005">
    <property type="protein sequence ID" value="MDF9746924.1"/>
    <property type="molecule type" value="Genomic_DNA"/>
</dbReference>
<comment type="caution">
    <text evidence="1">The sequence shown here is derived from an EMBL/GenBank/DDBJ whole genome shotgun (WGS) entry which is preliminary data.</text>
</comment>
<dbReference type="AlphaFoldDB" id="A0A9Q4Q180"/>
<dbReference type="RefSeq" id="WP_277522600.1">
    <property type="nucleotide sequence ID" value="NZ_JAMQOT010000005.1"/>
</dbReference>
<dbReference type="Proteomes" id="UP001154061">
    <property type="component" value="Unassembled WGS sequence"/>
</dbReference>